<dbReference type="InterPro" id="IPR051050">
    <property type="entry name" value="Lipid_II_flippase_MurJ/MviN"/>
</dbReference>
<comment type="function">
    <text evidence="8">Involved in peptidoglycan biosynthesis. Transports lipid-linked peptidoglycan precursors from the inner to the outer leaflet of the cytoplasmic membrane.</text>
</comment>
<dbReference type="OrthoDB" id="8808402at2"/>
<name>A0A3N4UBY3_9BURK</name>
<protein>
    <submittedName>
        <fullName evidence="10">Peptidoglycan biosynthesis protein MviN/MurJ (Putative lipid II flippase)</fullName>
    </submittedName>
</protein>
<evidence type="ECO:0000256" key="8">
    <source>
        <dbReference type="ARBA" id="ARBA00060041"/>
    </source>
</evidence>
<sequence length="519" mass="52165">MLLKAGVVSLVLLLASRVLGLLRESAQAAAFGASGLADAVVLMLALPDWITGLVAAGALSYVLLPLWAQQSAAAQAESERRVARALLAIGAVLALLLAGGRLGVLAALAPGLSGPARDAAARGLIYAAMALPLALLAALWSTRAQHRRDFVGLYAANLVVNGVLVTALFFIAMKPDSEPAIDRLGLVLLLAMAARLWWLAARRRGWVDGAAAPEAAAAPAPAGARPRSTPLPGTAVWLWAALAAGLPLALPFAARSMASAAGEGALTTFNYAWKLVELPLVLAVQLAASLSFPAIAAAYAAALGSPADRAAAESRVRAAMALAWTLACMAAAGLIVGADALAMLLFGWGRMPAEALVPLAQWARVGAWSLLPQALIAVALTALASQARLRVAALVWALGLATLLASNLALPASGRAQMAALDAVLALVAVGLLALLGPGLGALRRLLPLRLMLATGAVLLACSVGVAAWGVDGAAADGAGWAARLWALRGPLGGAVGAAALVGAVAALSGLPLRAVGRP</sequence>
<evidence type="ECO:0000256" key="4">
    <source>
        <dbReference type="ARBA" id="ARBA00022960"/>
    </source>
</evidence>
<keyword evidence="4" id="KW-0133">Cell shape</keyword>
<dbReference type="PANTHER" id="PTHR47019">
    <property type="entry name" value="LIPID II FLIPPASE MURJ"/>
    <property type="match status" value="1"/>
</dbReference>
<evidence type="ECO:0000256" key="6">
    <source>
        <dbReference type="ARBA" id="ARBA00022989"/>
    </source>
</evidence>
<keyword evidence="6" id="KW-1133">Transmembrane helix</keyword>
<evidence type="ECO:0000256" key="1">
    <source>
        <dbReference type="ARBA" id="ARBA00004651"/>
    </source>
</evidence>
<dbReference type="InterPro" id="IPR004268">
    <property type="entry name" value="MurJ"/>
</dbReference>
<gene>
    <name evidence="10" type="ORF">EDC62_2380</name>
</gene>
<dbReference type="GO" id="GO:0008360">
    <property type="term" value="P:regulation of cell shape"/>
    <property type="evidence" value="ECO:0007669"/>
    <property type="project" value="UniProtKB-KW"/>
</dbReference>
<comment type="subcellular location">
    <subcellularLocation>
        <location evidence="1">Cell membrane</location>
        <topology evidence="1">Multi-pass membrane protein</topology>
    </subcellularLocation>
</comment>
<evidence type="ECO:0000313" key="11">
    <source>
        <dbReference type="Proteomes" id="UP000272193"/>
    </source>
</evidence>
<evidence type="ECO:0000256" key="5">
    <source>
        <dbReference type="ARBA" id="ARBA00022984"/>
    </source>
</evidence>
<keyword evidence="3" id="KW-0812">Transmembrane</keyword>
<dbReference type="GO" id="GO:0005886">
    <property type="term" value="C:plasma membrane"/>
    <property type="evidence" value="ECO:0007669"/>
    <property type="project" value="UniProtKB-SubCell"/>
</dbReference>
<dbReference type="EMBL" id="RKQL01000006">
    <property type="protein sequence ID" value="RPE64559.1"/>
    <property type="molecule type" value="Genomic_DNA"/>
</dbReference>
<accession>A0A3N4UBY3</accession>
<dbReference type="GO" id="GO:0015648">
    <property type="term" value="F:lipid-linked peptidoglycan transporter activity"/>
    <property type="evidence" value="ECO:0007669"/>
    <property type="project" value="TreeGrafter"/>
</dbReference>
<evidence type="ECO:0000313" key="10">
    <source>
        <dbReference type="EMBL" id="RPE64559.1"/>
    </source>
</evidence>
<dbReference type="Pfam" id="PF03023">
    <property type="entry name" value="MurJ"/>
    <property type="match status" value="1"/>
</dbReference>
<keyword evidence="2" id="KW-1003">Cell membrane</keyword>
<organism evidence="10 11">
    <name type="scientific">Tibeticola sediminis</name>
    <dbReference type="NCBI Taxonomy" id="1917811"/>
    <lineage>
        <taxon>Bacteria</taxon>
        <taxon>Pseudomonadati</taxon>
        <taxon>Pseudomonadota</taxon>
        <taxon>Betaproteobacteria</taxon>
        <taxon>Burkholderiales</taxon>
        <taxon>Comamonadaceae</taxon>
        <taxon>Tibeticola</taxon>
    </lineage>
</organism>
<dbReference type="GO" id="GO:0009252">
    <property type="term" value="P:peptidoglycan biosynthetic process"/>
    <property type="evidence" value="ECO:0007669"/>
    <property type="project" value="UniProtKB-KW"/>
</dbReference>
<reference evidence="10 11" key="1">
    <citation type="submission" date="2018-11" db="EMBL/GenBank/DDBJ databases">
        <title>Genomic Encyclopedia of Type Strains, Phase IV (KMG-IV): sequencing the most valuable type-strain genomes for metagenomic binning, comparative biology and taxonomic classification.</title>
        <authorList>
            <person name="Goeker M."/>
        </authorList>
    </citation>
    <scope>NUCLEOTIDE SEQUENCE [LARGE SCALE GENOMIC DNA]</scope>
    <source>
        <strain evidence="10 11">DSM 101684</strain>
    </source>
</reference>
<proteinExistence type="inferred from homology"/>
<dbReference type="PANTHER" id="PTHR47019:SF1">
    <property type="entry name" value="LIPID II FLIPPASE MURJ"/>
    <property type="match status" value="1"/>
</dbReference>
<dbReference type="RefSeq" id="WP_124224017.1">
    <property type="nucleotide sequence ID" value="NZ_RKQL01000006.1"/>
</dbReference>
<keyword evidence="11" id="KW-1185">Reference proteome</keyword>
<comment type="similarity">
    <text evidence="9">Belongs to the MurJ/MviN family.</text>
</comment>
<evidence type="ECO:0000256" key="9">
    <source>
        <dbReference type="ARBA" id="ARBA00061532"/>
    </source>
</evidence>
<dbReference type="AlphaFoldDB" id="A0A3N4UBY3"/>
<evidence type="ECO:0000256" key="3">
    <source>
        <dbReference type="ARBA" id="ARBA00022692"/>
    </source>
</evidence>
<comment type="caution">
    <text evidence="10">The sequence shown here is derived from an EMBL/GenBank/DDBJ whole genome shotgun (WGS) entry which is preliminary data.</text>
</comment>
<dbReference type="Proteomes" id="UP000272193">
    <property type="component" value="Unassembled WGS sequence"/>
</dbReference>
<evidence type="ECO:0000256" key="7">
    <source>
        <dbReference type="ARBA" id="ARBA00023136"/>
    </source>
</evidence>
<dbReference type="GO" id="GO:0034204">
    <property type="term" value="P:lipid translocation"/>
    <property type="evidence" value="ECO:0007669"/>
    <property type="project" value="TreeGrafter"/>
</dbReference>
<keyword evidence="5" id="KW-0573">Peptidoglycan synthesis</keyword>
<evidence type="ECO:0000256" key="2">
    <source>
        <dbReference type="ARBA" id="ARBA00022475"/>
    </source>
</evidence>
<keyword evidence="7" id="KW-0472">Membrane</keyword>